<dbReference type="Proteomes" id="UP000321638">
    <property type="component" value="Unassembled WGS sequence"/>
</dbReference>
<dbReference type="RefSeq" id="WP_147852033.1">
    <property type="nucleotide sequence ID" value="NZ_VDUZ01000069.1"/>
</dbReference>
<accession>A0A5C8P839</accession>
<organism evidence="2 3">
    <name type="scientific">Vineibacter terrae</name>
    <dbReference type="NCBI Taxonomy" id="2586908"/>
    <lineage>
        <taxon>Bacteria</taxon>
        <taxon>Pseudomonadati</taxon>
        <taxon>Pseudomonadota</taxon>
        <taxon>Alphaproteobacteria</taxon>
        <taxon>Hyphomicrobiales</taxon>
        <taxon>Vineibacter</taxon>
    </lineage>
</organism>
<evidence type="ECO:0000259" key="1">
    <source>
        <dbReference type="Pfam" id="PF04230"/>
    </source>
</evidence>
<feature type="domain" description="Polysaccharide pyruvyl transferase" evidence="1">
    <location>
        <begin position="17"/>
        <end position="266"/>
    </location>
</feature>
<proteinExistence type="predicted"/>
<dbReference type="PANTHER" id="PTHR36836">
    <property type="entry name" value="COLANIC ACID BIOSYNTHESIS PROTEIN WCAK"/>
    <property type="match status" value="1"/>
</dbReference>
<dbReference type="EMBL" id="VDUZ01000069">
    <property type="protein sequence ID" value="TXL69901.1"/>
    <property type="molecule type" value="Genomic_DNA"/>
</dbReference>
<keyword evidence="2" id="KW-0808">Transferase</keyword>
<comment type="caution">
    <text evidence="2">The sequence shown here is derived from an EMBL/GenBank/DDBJ whole genome shotgun (WGS) entry which is preliminary data.</text>
</comment>
<dbReference type="Pfam" id="PF04230">
    <property type="entry name" value="PS_pyruv_trans"/>
    <property type="match status" value="1"/>
</dbReference>
<name>A0A5C8P839_9HYPH</name>
<evidence type="ECO:0000313" key="3">
    <source>
        <dbReference type="Proteomes" id="UP000321638"/>
    </source>
</evidence>
<sequence length="332" mass="37515">MAPKRKLGVVGYYHYGNYGDELFLDVFGQSLHDFDFVFFQDALRRPYFHTPLAEKVDKVDAILIGGGDLIIPSYWTDQYFEPEFLAKPVYIHGAGVPTWGGENPEIVARLAGFLQHPNVRHIHVRDMQSRAWIEKKLAPKVDITVTPDIVCALRLPDVKPSGTAPIFGLVSRKQKPGSIRWDNVQALCQRARSYGYRIRHIILATGVIGQEDMDAVTESSLDDVEVVVSESIADLTRAIGECTVLASMKFHGCVVATMFGIPAITLITTDKFRNFYALIEREELVAHHWHETLPDRLPRYLARIPHATRNDIRTRARDGLDRLAERIRADLG</sequence>
<evidence type="ECO:0000313" key="2">
    <source>
        <dbReference type="EMBL" id="TXL69901.1"/>
    </source>
</evidence>
<keyword evidence="3" id="KW-1185">Reference proteome</keyword>
<reference evidence="2 3" key="1">
    <citation type="submission" date="2019-06" db="EMBL/GenBank/DDBJ databases">
        <title>New taxonomy in bacterial strain CC-CFT640, isolated from vineyard.</title>
        <authorList>
            <person name="Lin S.-Y."/>
            <person name="Tsai C.-F."/>
            <person name="Young C.-C."/>
        </authorList>
    </citation>
    <scope>NUCLEOTIDE SEQUENCE [LARGE SCALE GENOMIC DNA]</scope>
    <source>
        <strain evidence="2 3">CC-CFT640</strain>
    </source>
</reference>
<dbReference type="GO" id="GO:0016740">
    <property type="term" value="F:transferase activity"/>
    <property type="evidence" value="ECO:0007669"/>
    <property type="project" value="UniProtKB-KW"/>
</dbReference>
<dbReference type="InterPro" id="IPR007345">
    <property type="entry name" value="Polysacch_pyruvyl_Trfase"/>
</dbReference>
<dbReference type="OrthoDB" id="1814359at2"/>
<dbReference type="AlphaFoldDB" id="A0A5C8P839"/>
<dbReference type="PANTHER" id="PTHR36836:SF1">
    <property type="entry name" value="COLANIC ACID BIOSYNTHESIS PROTEIN WCAK"/>
    <property type="match status" value="1"/>
</dbReference>
<protein>
    <submittedName>
        <fullName evidence="2">Polysaccharide pyruvyl transferase family protein</fullName>
    </submittedName>
</protein>
<gene>
    <name evidence="2" type="ORF">FHP25_36945</name>
</gene>